<organism evidence="4 5">
    <name type="scientific">Microbacterium terricola</name>
    <dbReference type="NCBI Taxonomy" id="344163"/>
    <lineage>
        <taxon>Bacteria</taxon>
        <taxon>Bacillati</taxon>
        <taxon>Actinomycetota</taxon>
        <taxon>Actinomycetes</taxon>
        <taxon>Micrococcales</taxon>
        <taxon>Microbacteriaceae</taxon>
        <taxon>Microbacterium</taxon>
    </lineage>
</organism>
<dbReference type="RefSeq" id="WP_263796530.1">
    <property type="nucleotide sequence ID" value="NZ_AP027141.1"/>
</dbReference>
<reference evidence="4 5" key="1">
    <citation type="submission" date="2022-12" db="EMBL/GenBank/DDBJ databases">
        <title>Microbacterium terricola strain KV-448 chromosome, complete genome.</title>
        <authorList>
            <person name="Oshima T."/>
            <person name="Moriya T."/>
            <person name="Bessho Y."/>
        </authorList>
    </citation>
    <scope>NUCLEOTIDE SEQUENCE [LARGE SCALE GENOMIC DNA]</scope>
    <source>
        <strain evidence="4 5">KV-448</strain>
    </source>
</reference>
<dbReference type="InterPro" id="IPR029058">
    <property type="entry name" value="AB_hydrolase_fold"/>
</dbReference>
<protein>
    <submittedName>
        <fullName evidence="4">Esterase</fullName>
    </submittedName>
</protein>
<dbReference type="InterPro" id="IPR003140">
    <property type="entry name" value="PLipase/COase/thioEstase"/>
</dbReference>
<dbReference type="Pfam" id="PF02230">
    <property type="entry name" value="Abhydrolase_2"/>
    <property type="match status" value="1"/>
</dbReference>
<keyword evidence="5" id="KW-1185">Reference proteome</keyword>
<evidence type="ECO:0000313" key="5">
    <source>
        <dbReference type="Proteomes" id="UP001317779"/>
    </source>
</evidence>
<dbReference type="InterPro" id="IPR050565">
    <property type="entry name" value="LYPA1-2/EST-like"/>
</dbReference>
<dbReference type="Proteomes" id="UP001317779">
    <property type="component" value="Chromosome"/>
</dbReference>
<gene>
    <name evidence="4" type="ORF">Microterr_03110</name>
</gene>
<dbReference type="SUPFAM" id="SSF53474">
    <property type="entry name" value="alpha/beta-Hydrolases"/>
    <property type="match status" value="1"/>
</dbReference>
<evidence type="ECO:0000256" key="1">
    <source>
        <dbReference type="ARBA" id="ARBA00006499"/>
    </source>
</evidence>
<sequence length="218" mass="23681">MTDVPALDPDAVLWSEPLDARRDAPLLVLLHGYGSHEHDLGGLIPHLPDAFAFAAVRAPLAPRWPTPGYAWYAIENLDAHDPDLVSSAASRFVEWVDAVAPGRTIGLLGFSQGAVVALQALRLRPERFAFVVNLAGYATPGELAGDEQLAVLRPPVFWGRGSRDEVIPAQLVVHTTHWLPAHSELSGRVYPELAHSVSEQELADVRTFLEKQLAALGQ</sequence>
<accession>A0ABM8DVI3</accession>
<comment type="similarity">
    <text evidence="1">Belongs to the AB hydrolase superfamily. AB hydrolase 2 family.</text>
</comment>
<evidence type="ECO:0000259" key="3">
    <source>
        <dbReference type="Pfam" id="PF02230"/>
    </source>
</evidence>
<name>A0ABM8DVI3_9MICO</name>
<proteinExistence type="inferred from homology"/>
<dbReference type="PANTHER" id="PTHR10655">
    <property type="entry name" value="LYSOPHOSPHOLIPASE-RELATED"/>
    <property type="match status" value="1"/>
</dbReference>
<evidence type="ECO:0000313" key="4">
    <source>
        <dbReference type="EMBL" id="BDV29651.1"/>
    </source>
</evidence>
<dbReference type="PANTHER" id="PTHR10655:SF17">
    <property type="entry name" value="LYSOPHOSPHOLIPASE-LIKE PROTEIN 1"/>
    <property type="match status" value="1"/>
</dbReference>
<dbReference type="EMBL" id="AP027141">
    <property type="protein sequence ID" value="BDV29651.1"/>
    <property type="molecule type" value="Genomic_DNA"/>
</dbReference>
<dbReference type="Gene3D" id="3.40.50.1820">
    <property type="entry name" value="alpha/beta hydrolase"/>
    <property type="match status" value="1"/>
</dbReference>
<feature type="domain" description="Phospholipase/carboxylesterase/thioesterase" evidence="3">
    <location>
        <begin position="21"/>
        <end position="211"/>
    </location>
</feature>
<keyword evidence="2" id="KW-0378">Hydrolase</keyword>
<evidence type="ECO:0000256" key="2">
    <source>
        <dbReference type="ARBA" id="ARBA00022801"/>
    </source>
</evidence>